<gene>
    <name evidence="3" type="ORF">B9479_003264</name>
</gene>
<feature type="compositionally biased region" description="Polar residues" evidence="1">
    <location>
        <begin position="9"/>
        <end position="24"/>
    </location>
</feature>
<proteinExistence type="predicted"/>
<dbReference type="GO" id="GO:0070822">
    <property type="term" value="C:Sin3-type complex"/>
    <property type="evidence" value="ECO:0007669"/>
    <property type="project" value="TreeGrafter"/>
</dbReference>
<feature type="region of interest" description="Disordered" evidence="1">
    <location>
        <begin position="647"/>
        <end position="743"/>
    </location>
</feature>
<accession>A0A5D3AYU1</accession>
<sequence length="964" mass="106909">MSHVLSPPALSQASHSPSTVTPHRSPSPFSPISPAETGQQQQANSLLVPTDREIDELETKWLPNLGRLRVEREVVLKGYALYSLRNWFLSRSHFSHTIVTQTGKPSEQASFSQDISAYLLVPSLELSEQEGAREIANAIQVLAAETRSQPRKTELGTLLVTTPSAFGPDINPVPGGDFRIAKPYIIVNTGLRRLGCGGRAILGLESPIPALRRKFHDLYRIPTLSPQPTQATASSPTRSMSISDSPQRHRQLASPTSPIPNGDGPAHDAISSDPFMYLIVELVKVIQAALAMWGMFENVGEDAHGRVVGPGMEIDGLFCDETKGAIFRWRRSMGMEHEESLKIEKETSGGCIDPKTLTALLSSITSFHYQLEVLDVERLPKDPFTSIRRTLKTWLNFQTMMKSPLPSPFLTVPSVRALFQHYLLDRRHTGDSLRVQRLFSEVAHTASSLSANLKGVGEDPSLRRREHHLRHRMDEQDLWDPGVLMIIPEGDVGSVAPPDVITSDLEAYVKGVLRSREKDWDVMGARRLADLWNGTFGASVEGRKRRRGSMSMGLAGGRERHVLRKRTTSRDDTIREEEGDLRGTFKELSGRAGQALRDGLGIMSRKGHAYETSDSETGAGPGPSTLRASLLKKKQAVVPVLIEPGVVDNDAHPDLQSTSPFPSKSHRHLNAPGMNFPTLPSFLNTASRTNSRAPNARPPTINIPSGNESDVWSRADYNQGRSPGEERSDLDWGQAGGNKRASFVSSSGVNAAGAGTSQVSDRAVAWRNKGRSTVMLRSSSDGADVVLDDSGMEWEVMNPRGTGKRGDGDLHSFDNLEELEGVRMLSAQHLQVDVEMCSVVLELRLKERILSQKVKDAQMLEKALFTGATQFVESVSARRRQVDALMAQSAALVSSLRSLETDEDPEEELPYDRFHYYLSEETHRPELLDDLGRLKEMWEQVRKEGEDRRKSVEQEGHRRGWWFW</sequence>
<dbReference type="PANTHER" id="PTHR31011">
    <property type="entry name" value="PROTEIN STB2-RELATED"/>
    <property type="match status" value="1"/>
</dbReference>
<feature type="region of interest" description="Disordered" evidence="1">
    <location>
        <begin position="607"/>
        <end position="626"/>
    </location>
</feature>
<dbReference type="EMBL" id="NIDF01000030">
    <property type="protein sequence ID" value="TYJ56022.1"/>
    <property type="molecule type" value="Genomic_DNA"/>
</dbReference>
<dbReference type="Proteomes" id="UP000322245">
    <property type="component" value="Unassembled WGS sequence"/>
</dbReference>
<name>A0A5D3AYU1_9TREE</name>
<feature type="domain" description="STB6-like N-terminal" evidence="2">
    <location>
        <begin position="69"/>
        <end position="194"/>
    </location>
</feature>
<dbReference type="AlphaFoldDB" id="A0A5D3AYU1"/>
<keyword evidence="4" id="KW-1185">Reference proteome</keyword>
<evidence type="ECO:0000313" key="3">
    <source>
        <dbReference type="EMBL" id="TYJ56022.1"/>
    </source>
</evidence>
<dbReference type="InterPro" id="IPR059025">
    <property type="entry name" value="STB6_N"/>
</dbReference>
<evidence type="ECO:0000256" key="1">
    <source>
        <dbReference type="SAM" id="MobiDB-lite"/>
    </source>
</evidence>
<dbReference type="InterPro" id="IPR038919">
    <property type="entry name" value="STB2/STB2"/>
</dbReference>
<reference evidence="3 4" key="1">
    <citation type="submission" date="2017-05" db="EMBL/GenBank/DDBJ databases">
        <title>The Genome Sequence of Tsuchiyaea wingfieldii DSM 27421.</title>
        <authorList>
            <person name="Cuomo C."/>
            <person name="Passer A."/>
            <person name="Billmyre B."/>
            <person name="Heitman J."/>
        </authorList>
    </citation>
    <scope>NUCLEOTIDE SEQUENCE [LARGE SCALE GENOMIC DNA]</scope>
    <source>
        <strain evidence="3 4">DSM 27421</strain>
    </source>
</reference>
<feature type="region of interest" description="Disordered" evidence="1">
    <location>
        <begin position="222"/>
        <end position="266"/>
    </location>
</feature>
<organism evidence="3 4">
    <name type="scientific">Cryptococcus floricola</name>
    <dbReference type="NCBI Taxonomy" id="2591691"/>
    <lineage>
        <taxon>Eukaryota</taxon>
        <taxon>Fungi</taxon>
        <taxon>Dikarya</taxon>
        <taxon>Basidiomycota</taxon>
        <taxon>Agaricomycotina</taxon>
        <taxon>Tremellomycetes</taxon>
        <taxon>Tremellales</taxon>
        <taxon>Cryptococcaceae</taxon>
        <taxon>Cryptococcus</taxon>
    </lineage>
</organism>
<feature type="compositionally biased region" description="Polar residues" evidence="1">
    <location>
        <begin position="224"/>
        <end position="245"/>
    </location>
</feature>
<feature type="compositionally biased region" description="Polar residues" evidence="1">
    <location>
        <begin position="681"/>
        <end position="693"/>
    </location>
</feature>
<dbReference type="Pfam" id="PF25995">
    <property type="entry name" value="STB6_N"/>
    <property type="match status" value="1"/>
</dbReference>
<protein>
    <recommendedName>
        <fullName evidence="2">STB6-like N-terminal domain-containing protein</fullName>
    </recommendedName>
</protein>
<feature type="region of interest" description="Disordered" evidence="1">
    <location>
        <begin position="1"/>
        <end position="44"/>
    </location>
</feature>
<comment type="caution">
    <text evidence="3">The sequence shown here is derived from an EMBL/GenBank/DDBJ whole genome shotgun (WGS) entry which is preliminary data.</text>
</comment>
<evidence type="ECO:0000259" key="2">
    <source>
        <dbReference type="Pfam" id="PF25995"/>
    </source>
</evidence>
<dbReference type="PANTHER" id="PTHR31011:SF2">
    <property type="entry name" value="PROTEIN STB2-RELATED"/>
    <property type="match status" value="1"/>
</dbReference>
<evidence type="ECO:0000313" key="4">
    <source>
        <dbReference type="Proteomes" id="UP000322245"/>
    </source>
</evidence>